<dbReference type="AlphaFoldDB" id="A0A096XTY3"/>
<evidence type="ECO:0000313" key="2">
    <source>
        <dbReference type="EMBL" id="AIK19932.1"/>
    </source>
</evidence>
<sequence>MSQVHLTLKSKTLLYNQLTFFKAKVIVPKISCLDCRSGFSFFKLLILHFFTYKLSINLVQQILLTKIVAVNKSFLYFNAVSKFTIVKPKFKFFFPGVSSNSLLKKNLLLVANFSFLKFLDLKAVLTRFLYFSIKNSLQFMFFFLLLIYL</sequence>
<evidence type="ECO:0008006" key="3">
    <source>
        <dbReference type="Google" id="ProtNLM"/>
    </source>
</evidence>
<proteinExistence type="predicted"/>
<accession>A0A096XTY3</accession>
<dbReference type="EMBL" id="KF738139">
    <property type="protein sequence ID" value="AIK19932.1"/>
    <property type="molecule type" value="Genomic_DNA"/>
</dbReference>
<geneLocation type="mitochondrion" evidence="2"/>
<keyword evidence="1" id="KW-0472">Membrane</keyword>
<dbReference type="RefSeq" id="YP_009350068.1">
    <property type="nucleotide sequence ID" value="NC_034004.1"/>
</dbReference>
<reference evidence="2" key="1">
    <citation type="submission" date="2013-10" db="EMBL/GenBank/DDBJ databases">
        <authorList>
            <person name="Gutierrez P.A."/>
            <person name="Alzate J.F."/>
            <person name="Mauricio M."/>
        </authorList>
    </citation>
    <scope>NUCLEOTIDE SEQUENCE</scope>
</reference>
<gene>
    <name evidence="2" type="primary">orf27</name>
</gene>
<evidence type="ECO:0000256" key="1">
    <source>
        <dbReference type="SAM" id="Phobius"/>
    </source>
</evidence>
<name>A0A096XTY3_9EUKA</name>
<keyword evidence="1" id="KW-1133">Transmembrane helix</keyword>
<protein>
    <recommendedName>
        <fullName evidence="3">Transmembrane protein</fullName>
    </recommendedName>
</protein>
<keyword evidence="2" id="KW-0496">Mitochondrion</keyword>
<keyword evidence="1" id="KW-0812">Transmembrane</keyword>
<feature type="transmembrane region" description="Helical" evidence="1">
    <location>
        <begin position="128"/>
        <end position="148"/>
    </location>
</feature>
<dbReference type="GeneID" id="31086271"/>
<reference evidence="2" key="2">
    <citation type="journal article" date="2014" name="Mitochondrial DNA">
        <title>Mitochondrial genome sequence of the potato powdery scab pathogen Spongospora subterranea.</title>
        <authorList>
            <person name="Gutierrez P."/>
            <person name="Bulman S."/>
            <person name="Alzate J."/>
            <person name="Ortiz M.C."/>
            <person name="Marin M."/>
        </authorList>
    </citation>
    <scope>NUCLEOTIDE SEQUENCE</scope>
</reference>
<organism evidence="2">
    <name type="scientific">Spongospora subterranea</name>
    <dbReference type="NCBI Taxonomy" id="70186"/>
    <lineage>
        <taxon>Eukaryota</taxon>
        <taxon>Sar</taxon>
        <taxon>Rhizaria</taxon>
        <taxon>Endomyxa</taxon>
        <taxon>Phytomyxea</taxon>
        <taxon>Plasmodiophorida</taxon>
        <taxon>Plasmodiophoridae</taxon>
        <taxon>Spongospora</taxon>
    </lineage>
</organism>